<dbReference type="SMART" id="SM00028">
    <property type="entry name" value="TPR"/>
    <property type="match status" value="5"/>
</dbReference>
<proteinExistence type="predicted"/>
<organism evidence="2 3">
    <name type="scientific">Magallana gigas</name>
    <name type="common">Pacific oyster</name>
    <name type="synonym">Crassostrea gigas</name>
    <dbReference type="NCBI Taxonomy" id="29159"/>
    <lineage>
        <taxon>Eukaryota</taxon>
        <taxon>Metazoa</taxon>
        <taxon>Spiralia</taxon>
        <taxon>Lophotrochozoa</taxon>
        <taxon>Mollusca</taxon>
        <taxon>Bivalvia</taxon>
        <taxon>Autobranchia</taxon>
        <taxon>Pteriomorphia</taxon>
        <taxon>Ostreida</taxon>
        <taxon>Ostreoidea</taxon>
        <taxon>Ostreidae</taxon>
        <taxon>Magallana</taxon>
    </lineage>
</organism>
<protein>
    <recommendedName>
        <fullName evidence="4">Fanconi anemia group G protein</fullName>
    </recommendedName>
</protein>
<dbReference type="EnsemblMetazoa" id="G17793.1">
    <property type="protein sequence ID" value="G17793.1:cds"/>
    <property type="gene ID" value="G17793"/>
</dbReference>
<sequence length="773" mass="87093">MREMEEIFSLFKTQRYTRCLNILKTISKSSVLENYLWQNNLNTVEISLGLLSGEINKIQSVEDEFMHLLQKKRCIPVTEEILVAELCVVCNVITCHLIQGICPVDQSQVLLLPSIQKCWNLTKKEGNDHCATADIETKRGNLIHGLMENLMSSALSGPLGSILLEACLRWAAVLLLNKNPERASKILFLVDAQSRTTNQEEPVSGLLLPLEVCLLGGEACSPDASVVEEVHLLSALCLFPVESDKCQGHLQKLKTQAWLPYTKLMEAHLEYKAERYMEAIIILSATTALPFKMTKRLTALHCDLFGKCLSQLNKPHSAIQKFREALDADFSYLLPLYNIATQYRQLGLMEAELEALNLLVTAIENREMKPESSESIFFQHVVNKDIGLTQALFYLAQACEIHHKYDIAAEKYIHLISLINNNTFEKMRGCEMLNIPSISDIYRSTIVSLLKAKKYHQCEVLCERVLSCQPTSVLDLSSILSQHSQEPTHSQETSTQARACMGSFAFGNRSSQETSIEECKVSCSQGKRKRLASSEEKSDPRNEGQMEMVFVHLYKAEAQVCLNKIEEAIESLDIVLETLRNTCSSSESSSQESKRQRLSSDGAANPGTCSPGSVSFWREVGHQASHVYLCLGIRLGRQNKLTDALHFLRMSLQMEKENLTTLYNCVVVLWRLDRQKEAAVMWCKGRQLDIQGDSFQMAGVIKRKKAAIKDTQGNDTPLEVKATVADQETLRLDVQCLEFLFHWRHGRVYCSLMSDVTKPPEDSPQLVVLTSEQ</sequence>
<dbReference type="InterPro" id="IPR019734">
    <property type="entry name" value="TPR_rpt"/>
</dbReference>
<evidence type="ECO:0008006" key="4">
    <source>
        <dbReference type="Google" id="ProtNLM"/>
    </source>
</evidence>
<evidence type="ECO:0000313" key="3">
    <source>
        <dbReference type="Proteomes" id="UP000005408"/>
    </source>
</evidence>
<reference evidence="2" key="1">
    <citation type="submission" date="2022-08" db="UniProtKB">
        <authorList>
            <consortium name="EnsemblMetazoa"/>
        </authorList>
    </citation>
    <scope>IDENTIFICATION</scope>
    <source>
        <strain evidence="2">05x7-T-G4-1.051#20</strain>
    </source>
</reference>
<dbReference type="InterPro" id="IPR039684">
    <property type="entry name" value="FANCG"/>
</dbReference>
<dbReference type="GO" id="GO:0036297">
    <property type="term" value="P:interstrand cross-link repair"/>
    <property type="evidence" value="ECO:0007669"/>
    <property type="project" value="InterPro"/>
</dbReference>
<feature type="region of interest" description="Disordered" evidence="1">
    <location>
        <begin position="585"/>
        <end position="607"/>
    </location>
</feature>
<dbReference type="PANTHER" id="PTHR15254:SF2">
    <property type="entry name" value="FANCONI ANEMIA GROUP G PROTEIN"/>
    <property type="match status" value="1"/>
</dbReference>
<accession>A0A8W8J8A9</accession>
<evidence type="ECO:0000313" key="2">
    <source>
        <dbReference type="EnsemblMetazoa" id="G17793.1:cds"/>
    </source>
</evidence>
<dbReference type="Proteomes" id="UP000005408">
    <property type="component" value="Unassembled WGS sequence"/>
</dbReference>
<dbReference type="SUPFAM" id="SSF48452">
    <property type="entry name" value="TPR-like"/>
    <property type="match status" value="1"/>
</dbReference>
<name>A0A8W8J8A9_MAGGI</name>
<dbReference type="Gene3D" id="1.25.40.10">
    <property type="entry name" value="Tetratricopeptide repeat domain"/>
    <property type="match status" value="1"/>
</dbReference>
<evidence type="ECO:0000256" key="1">
    <source>
        <dbReference type="SAM" id="MobiDB-lite"/>
    </source>
</evidence>
<dbReference type="InterPro" id="IPR011990">
    <property type="entry name" value="TPR-like_helical_dom_sf"/>
</dbReference>
<dbReference type="PANTHER" id="PTHR15254">
    <property type="entry name" value="FANCONI ANEMIA GROUP G PROTEIN FAMILY MEMBER"/>
    <property type="match status" value="1"/>
</dbReference>
<dbReference type="AlphaFoldDB" id="A0A8W8J8A9"/>
<dbReference type="GO" id="GO:0043240">
    <property type="term" value="C:Fanconi anaemia nuclear complex"/>
    <property type="evidence" value="ECO:0007669"/>
    <property type="project" value="InterPro"/>
</dbReference>
<keyword evidence="3" id="KW-1185">Reference proteome</keyword>